<name>A0A913ZIF2_PATMI</name>
<dbReference type="PANTHER" id="PTHR22605">
    <property type="entry name" value="RZ-TYPE DOMAIN-CONTAINING PROTEIN"/>
    <property type="match status" value="1"/>
</dbReference>
<dbReference type="SUPFAM" id="SSF52540">
    <property type="entry name" value="P-loop containing nucleoside triphosphate hydrolases"/>
    <property type="match status" value="2"/>
</dbReference>
<dbReference type="Gene3D" id="3.40.50.300">
    <property type="entry name" value="P-loop containing nucleotide triphosphate hydrolases"/>
    <property type="match status" value="2"/>
</dbReference>
<accession>A0A913ZIF2</accession>
<dbReference type="PANTHER" id="PTHR22605:SF1">
    <property type="entry name" value="RZ-TYPE DOMAIN-CONTAINING PROTEIN"/>
    <property type="match status" value="1"/>
</dbReference>
<reference evidence="3" key="1">
    <citation type="submission" date="2022-11" db="UniProtKB">
        <authorList>
            <consortium name="EnsemblMetazoa"/>
        </authorList>
    </citation>
    <scope>IDENTIFICATION</scope>
</reference>
<dbReference type="GeneID" id="119723980"/>
<evidence type="ECO:0000259" key="2">
    <source>
        <dbReference type="SMART" id="SM00382"/>
    </source>
</evidence>
<dbReference type="OrthoDB" id="2400221at2759"/>
<keyword evidence="4" id="KW-1185">Reference proteome</keyword>
<dbReference type="EnsemblMetazoa" id="XM_038194903.1">
    <property type="protein sequence ID" value="XP_038050831.1"/>
    <property type="gene ID" value="LOC119723980"/>
</dbReference>
<proteinExistence type="predicted"/>
<feature type="domain" description="AAA+ ATPase" evidence="2">
    <location>
        <begin position="754"/>
        <end position="905"/>
    </location>
</feature>
<dbReference type="InterPro" id="IPR003593">
    <property type="entry name" value="AAA+_ATPase"/>
</dbReference>
<organism evidence="3 4">
    <name type="scientific">Patiria miniata</name>
    <name type="common">Bat star</name>
    <name type="synonym">Asterina miniata</name>
    <dbReference type="NCBI Taxonomy" id="46514"/>
    <lineage>
        <taxon>Eukaryota</taxon>
        <taxon>Metazoa</taxon>
        <taxon>Echinodermata</taxon>
        <taxon>Eleutherozoa</taxon>
        <taxon>Asterozoa</taxon>
        <taxon>Asteroidea</taxon>
        <taxon>Valvatacea</taxon>
        <taxon>Valvatida</taxon>
        <taxon>Asterinidae</taxon>
        <taxon>Patiria</taxon>
    </lineage>
</organism>
<evidence type="ECO:0000313" key="3">
    <source>
        <dbReference type="EnsemblMetazoa" id="XP_038050831.1"/>
    </source>
</evidence>
<sequence>MSYMRDDMTVAKFEQDELNDLRSRALLMVNSRLSYESARQGGECCSSKQLQQFIQCVDEVNEIVELCSGLANAGHYNFKSFQRSVRTLHFLLSLKSTQKTEFQHWKNILDGERSKFHYLNFFHSRQLWMLDQFFRGENENDVDIMNLFHYVNAGINVSSHLRQYYEQPKDSADVEARLVETGRALNKIFLDCMSKDRRIRPMSLKTAQKATFDNTVQPGKVFVAELKKDSKSSIPVLMMLMRNTTGHYPQASHVLFCHSETTWEEVYLLLRRCRNASQNKSKTLYALINVEQLATEIQFSLVDEVKGLQQDDQSFFLAIICRGGYHHHIIDQFSPHFTHQIQGMTANEMRECLEQGWPNVEVITSEVPGLGKSEYIASRAAEQDKNAICFEIGGPVTKRELVQQLLQKSSSGFQVLHVDIRPTSDPSLVDSFIFELLVIGMVVSGTHLCELRYDEVFIEISNTQQHHLRNSLTNCSYFNRRHIEWDNYDSYLVSTDINSPVQVVCHYLQASENEVLDSNEIHLTGPVKAEILPDVQCKQLLKDHFSLKSKMAFSTVNIFLNVLATELKKMSASQFFSTKGLQDMLGAGPHRVRSDVFNALDAVAKEFSSRSVESSDTKQPTGRDADKVLSAHTLGPSVTAENMVERVKGMVQWADSNHLIVVFNHSDTQTLSPLYRLLNQVPESVKDLFEKQLKKELPDYQSIEKVQLQNVLEKICRDTRDPFPKSKLGHLKESYALTPDNLMKMVLIHMRVKSRVPVVIMGETGCGKTTLITFLARVCEVQFEVMNFHAGVSKRNIIDFITKMQKDAEDNLDHDIWCFLDEINTCDHLGLLSEIICHQTCLGERLPPNLVFLAACNPYSLRKGESHTSGLQGKLTVDEQSKLVYRVHPLPEALMDYVWDYGALNAKDEEAYTHRMVKDIGKDLAALFVDLLSMSQNFIKRNTNNKYCVSLRDIKRCNDLAKWMNNMLKEKGLAKLNNDFCCDYEVRAIILALSHCYHSRLSSSDDRKLYRESVAKICKKKYPPFTEEQIEEVIRKEQLDILNRMELEEGIAKNEALRENVFVVLTSILNRIPVFLVGKPGCSKSLSLQLIRSNLRGPDSKDKYFKTLPAVYIVSYQGSESSTSEGIIKVFEKARRYKEANPDILPVVLLDEIGLAEKSSFNPLKVLHSLLEPSTGDFPEMAVVGISNWALDAAKMNRAVHLSRPEPSEDDLFETAKSIRDESAQRRASETDAYKPRDDEKLKKLAKAFLDHQNNQTHANFHGLRDYYSLIKSMTMPPTTLESGLRRNFGGIRSDMPKIMNTFTKALNVVQNTAKHPSALDLIKDNLADKHARHLMLITSGDSALSIIEKVLFKLEKKPIILLGSRFNDDISEEYNYRILSRIILCMEEGCVLVLRDLENVYSSLYDMLNQNYTLVGKKRHCRVALGAYSNPMCQVHPDFRCIVIIDQQNVDYSDPPLLNRFEKQTLTFMDIVSDVEERAIDILRKWVEDISTVEEMQFTPSQAFLGYHSDTLPSLVAFRCQEMSSQTMDFREIADTCKQDLLKIASVDAVLRASKSQLVIDEQEEVLCIQKKYLDLPLNGGLKYFLQHAIFEQAPSASLVDGKFQIRPCKLIVYTYSTIHVDLTQCVDGLFRMQAAKLSQFKSERQLTEALQRFGMSNDQLFILQCKTSLDAQHMLLAKCHIDKYLEEYREARSPQEVKHLCIVVHVERDQEVGGMTSTFPWQFNFLCGWQQVTLDSLEQPKLQVAEVINMSISDVCAKLIDIDSVIKDKLMWCFSCISYDHRSKTVDEILQLIRRVTECPELLQCLSKKILHDIKEEDHNMSWQVDVACEVELLFECASFILALKEHVKRRIPPPLFKIVYFLEEHNAWDSYLNREECKVIWETMLMNPSVCDVRSKSLPDPKGNQSCKVDAPPPALGFPFFHKLYTIIEEHMTRLRADAEAELVAEQFDEMQSFVLSDEMVVKLTGILNGVLPKAITYDMSTVVDGEFLLQHIHSYLNDLCNVFSITYVSQMPLEMRINTTKLLVQHQVLGLGKVSSANEELAKWHIAFLMNSELFAAQLQLLNIYHLATGDDSLQLLMSVLGTNCKKSDVSFFGLDNGLVSNKDEQCDTSVEFVDASNEFLDELDFGDESFVLALESYDGETDDSASFDGETDESSLKFQLVSSVCQSLLPSTGFLEKFKGQESWVRFVNNIWLSAESIKVRPRELHYLHFCKDFVNLLTLPSHLRILDELIVTTEGGNVLDSDSIRIFVEKTISFIQQESNRGSYTTKNRLFLSKYFDRCIKANVKTPLLENICRSLVTDDGSLIEGSRLVMRRIICEIDTDKDTVFTELISDDVNQVRRSDNLVILDNMLQNQPDGLNSHFATLCCDLIGECGFCNITSYSLMEDHSGYMTTSIIASRVVANSTECSLKFVCALAFLSKLFRVFAEIFTDSSNVDNFSEELKIMADSFVKTPVDVHKWILRYMFHQDISLYDLRMAVASLSALSGGQNSDYQSLLCPVIGYSPMNYMEMYNDVRNAWVLLLRDDKTKMETVISKLESSTKHRTALMAVLVDYSYLVATRFSDSKRLHAQWIIKGITDTNLQGTAWYYVIKAISGVTDFKSKLQLSEKSTLQDAHLASVLMHLATIILGPLEPGKEQSIFQKLFSSQAVAKKGTFFPGSQNQSSTEDACTRAVICHCGLQFVQDLRYERYKNCPTCGNLLFGDTSTPDDQSTQQTQRTSGYSFPPVPQLWNKLQGNKGMSIASQLVTDFMVHGCLYVAAEVFPDDFKKVPFCEGTMMETRLLELWSVLPLVLRANSQDTSVLLHCIIAKSSDVLVSPQYTGASASVINHQEMEIHNVVEKVLQNSTLAKRQFFEDSFNMVGTPAESIHHHMHELDNIDESTSKILQRSSRSKREPSLEDLRACFCNHRNNNSEHFPFLHLVLSRYNALKYVAFLPTLLRWNLLLSSHMSLQRATHKYCNKHIRVLLDDQPNMSEPWQDFMKAFNEVCATWTELTGETTRPDDITLDSQIKECLMPKGIEQNTLKRMIKTLQETQNEFLMEALNIATTTNCPAIGFLVKDSHLAAAPTKPLNLVRKKDVILPPSDECLCHHDINTEYGHGTEISYDLNQIEMEVALSTVLNKVIITDGSTFEGFIFADDLYSSSTGILDDVASKVRQESLPEDIVNLVIKEVHRYTFTRDLLQTLDALMGLLRRTSGDPEATLDEFINKWSAVISIKFPDLLKSINLKHIVALYHHLELRLSAAVIQNLGKEYRTKFPVKFQLELHKCCSSCPPDVVIQFRDILKTFAFRYLGARRNFQPNCQERLRDLLGGLAGYDRVIPLLHKDTQLCHIMDLIAYLDKTIKCKEEKAVKGKHKGVKKTALATGSSY</sequence>
<feature type="domain" description="AAA+ ATPase" evidence="2">
    <location>
        <begin position="1070"/>
        <end position="1206"/>
    </location>
</feature>
<feature type="region of interest" description="Disordered" evidence="1">
    <location>
        <begin position="1218"/>
        <end position="1238"/>
    </location>
</feature>
<dbReference type="OMA" id="KLMPASD"/>
<evidence type="ECO:0000313" key="4">
    <source>
        <dbReference type="Proteomes" id="UP000887568"/>
    </source>
</evidence>
<dbReference type="GO" id="GO:0004842">
    <property type="term" value="F:ubiquitin-protein transferase activity"/>
    <property type="evidence" value="ECO:0007669"/>
    <property type="project" value="InterPro"/>
</dbReference>
<evidence type="ECO:0000256" key="1">
    <source>
        <dbReference type="SAM" id="MobiDB-lite"/>
    </source>
</evidence>
<dbReference type="InterPro" id="IPR027417">
    <property type="entry name" value="P-loop_NTPase"/>
</dbReference>
<dbReference type="GO" id="GO:0016887">
    <property type="term" value="F:ATP hydrolysis activity"/>
    <property type="evidence" value="ECO:0007669"/>
    <property type="project" value="InterPro"/>
</dbReference>
<protein>
    <recommendedName>
        <fullName evidence="2">AAA+ ATPase domain-containing protein</fullName>
    </recommendedName>
</protein>
<dbReference type="SMART" id="SM00382">
    <property type="entry name" value="AAA"/>
    <property type="match status" value="2"/>
</dbReference>
<dbReference type="RefSeq" id="XP_038050831.1">
    <property type="nucleotide sequence ID" value="XM_038194903.1"/>
</dbReference>
<dbReference type="Proteomes" id="UP000887568">
    <property type="component" value="Unplaced"/>
</dbReference>
<dbReference type="InterPro" id="IPR031248">
    <property type="entry name" value="RNF213"/>
</dbReference>